<sequence>MSESSALGAAGSAAEGTATAGVQDWAWTIDQVDGWTAVPSSADPADVVREWQDEVVAAVLASVEPTMDQMIDLGVPVSDADRRLMHQNVAESVTNLVAFADQVAPDARVAALVGLQDRGPVPVLVSVALSEPGTEDDILMQVLGATGGNPVNAPSIEYLDLPDGDGIRVTRTEIDPDSAEVWLSVGLGRRTEHTDAVVDTVLLWRTQDIIIAEAVGAALDELLPAVRITRSGP</sequence>
<dbReference type="AlphaFoldDB" id="A0A7W3JA14"/>
<comment type="caution">
    <text evidence="1">The sequence shown here is derived from an EMBL/GenBank/DDBJ whole genome shotgun (WGS) entry which is preliminary data.</text>
</comment>
<dbReference type="EMBL" id="JACGWV010000001">
    <property type="protein sequence ID" value="MBA8809046.1"/>
    <property type="molecule type" value="Genomic_DNA"/>
</dbReference>
<dbReference type="RefSeq" id="WP_182617592.1">
    <property type="nucleotide sequence ID" value="NZ_BAAATF010000003.1"/>
</dbReference>
<accession>A0A7W3JA14</accession>
<name>A0A7W3JA14_9MICO</name>
<keyword evidence="2" id="KW-1185">Reference proteome</keyword>
<proteinExistence type="predicted"/>
<protein>
    <submittedName>
        <fullName evidence="1">Uncharacterized protein</fullName>
    </submittedName>
</protein>
<evidence type="ECO:0000313" key="1">
    <source>
        <dbReference type="EMBL" id="MBA8809046.1"/>
    </source>
</evidence>
<organism evidence="1 2">
    <name type="scientific">Promicromonospora sukumoe</name>
    <dbReference type="NCBI Taxonomy" id="88382"/>
    <lineage>
        <taxon>Bacteria</taxon>
        <taxon>Bacillati</taxon>
        <taxon>Actinomycetota</taxon>
        <taxon>Actinomycetes</taxon>
        <taxon>Micrococcales</taxon>
        <taxon>Promicromonosporaceae</taxon>
        <taxon>Promicromonospora</taxon>
    </lineage>
</organism>
<gene>
    <name evidence="1" type="ORF">FHX71_002988</name>
</gene>
<dbReference type="Proteomes" id="UP000540568">
    <property type="component" value="Unassembled WGS sequence"/>
</dbReference>
<evidence type="ECO:0000313" key="2">
    <source>
        <dbReference type="Proteomes" id="UP000540568"/>
    </source>
</evidence>
<reference evidence="1 2" key="1">
    <citation type="submission" date="2020-07" db="EMBL/GenBank/DDBJ databases">
        <title>Sequencing the genomes of 1000 actinobacteria strains.</title>
        <authorList>
            <person name="Klenk H.-P."/>
        </authorList>
    </citation>
    <scope>NUCLEOTIDE SEQUENCE [LARGE SCALE GENOMIC DNA]</scope>
    <source>
        <strain evidence="1 2">DSM 44121</strain>
    </source>
</reference>